<dbReference type="STRING" id="1157490.EL26_21510"/>
<feature type="compositionally biased region" description="Polar residues" evidence="1">
    <location>
        <begin position="132"/>
        <end position="145"/>
    </location>
</feature>
<proteinExistence type="predicted"/>
<feature type="region of interest" description="Disordered" evidence="1">
    <location>
        <begin position="123"/>
        <end position="178"/>
    </location>
</feature>
<keyword evidence="2" id="KW-0732">Signal</keyword>
<evidence type="ECO:0000256" key="1">
    <source>
        <dbReference type="SAM" id="MobiDB-lite"/>
    </source>
</evidence>
<protein>
    <recommendedName>
        <fullName evidence="5">LysM domain-containing protein</fullName>
    </recommendedName>
</protein>
<dbReference type="AlphaFoldDB" id="A0A074LNB0"/>
<name>A0A074LNB0_9BACL</name>
<dbReference type="Proteomes" id="UP000027931">
    <property type="component" value="Unassembled WGS sequence"/>
</dbReference>
<feature type="compositionally biased region" description="Gly residues" evidence="1">
    <location>
        <begin position="152"/>
        <end position="162"/>
    </location>
</feature>
<keyword evidence="4" id="KW-1185">Reference proteome</keyword>
<evidence type="ECO:0000313" key="3">
    <source>
        <dbReference type="EMBL" id="KEO81333.1"/>
    </source>
</evidence>
<evidence type="ECO:0000313" key="4">
    <source>
        <dbReference type="Proteomes" id="UP000027931"/>
    </source>
</evidence>
<accession>A0A074LNB0</accession>
<feature type="signal peptide" evidence="2">
    <location>
        <begin position="1"/>
        <end position="28"/>
    </location>
</feature>
<comment type="caution">
    <text evidence="3">The sequence shown here is derived from an EMBL/GenBank/DDBJ whole genome shotgun (WGS) entry which is preliminary data.</text>
</comment>
<feature type="compositionally biased region" description="Polar residues" evidence="1">
    <location>
        <begin position="36"/>
        <end position="47"/>
    </location>
</feature>
<feature type="chain" id="PRO_5038640465" description="LysM domain-containing protein" evidence="2">
    <location>
        <begin position="29"/>
        <end position="178"/>
    </location>
</feature>
<feature type="compositionally biased region" description="Gly residues" evidence="1">
    <location>
        <begin position="52"/>
        <end position="61"/>
    </location>
</feature>
<reference evidence="3 4" key="1">
    <citation type="journal article" date="2013" name="Int. J. Syst. Evol. Microbiol.">
        <title>Tumebacillus flagellatus sp. nov., an alpha-amylase/pullulanase-producing bacterium isolated from cassava wastewater.</title>
        <authorList>
            <person name="Wang Q."/>
            <person name="Xie N."/>
            <person name="Qin Y."/>
            <person name="Shen N."/>
            <person name="Zhu J."/>
            <person name="Mi H."/>
            <person name="Huang R."/>
        </authorList>
    </citation>
    <scope>NUCLEOTIDE SEQUENCE [LARGE SCALE GENOMIC DNA]</scope>
    <source>
        <strain evidence="3 4">GST4</strain>
    </source>
</reference>
<gene>
    <name evidence="3" type="ORF">EL26_21510</name>
</gene>
<sequence>MNNVKKSLKWTLAVIVVLVIGGAAGVYAEASASNKAASDQNQNQQPNKPWGNGQGKGGRAGMGQTSFQQNTELQTLLKLSADDLTSQLQAGKTLAEIASAQGVDKQAVVDLLLKQETARLDQQVKDGKMTSDQEAQMKTNLSQRVEAQVDGKGFGGPRGGNRGSRNGQQDGQNQGQNQ</sequence>
<dbReference type="EMBL" id="JMIR01000040">
    <property type="protein sequence ID" value="KEO81333.1"/>
    <property type="molecule type" value="Genomic_DNA"/>
</dbReference>
<evidence type="ECO:0000256" key="2">
    <source>
        <dbReference type="SAM" id="SignalP"/>
    </source>
</evidence>
<feature type="region of interest" description="Disordered" evidence="1">
    <location>
        <begin position="36"/>
        <end position="64"/>
    </location>
</feature>
<dbReference type="eggNOG" id="ENOG5030JR9">
    <property type="taxonomic scope" value="Bacteria"/>
</dbReference>
<evidence type="ECO:0008006" key="5">
    <source>
        <dbReference type="Google" id="ProtNLM"/>
    </source>
</evidence>
<organism evidence="3 4">
    <name type="scientific">Tumebacillus flagellatus</name>
    <dbReference type="NCBI Taxonomy" id="1157490"/>
    <lineage>
        <taxon>Bacteria</taxon>
        <taxon>Bacillati</taxon>
        <taxon>Bacillota</taxon>
        <taxon>Bacilli</taxon>
        <taxon>Bacillales</taxon>
        <taxon>Alicyclobacillaceae</taxon>
        <taxon>Tumebacillus</taxon>
    </lineage>
</organism>
<feature type="compositionally biased region" description="Low complexity" evidence="1">
    <location>
        <begin position="163"/>
        <end position="178"/>
    </location>
</feature>